<reference evidence="4" key="1">
    <citation type="journal article" date="2020" name="Stud. Mycol.">
        <title>101 Dothideomycetes genomes: A test case for predicting lifestyles and emergence of pathogens.</title>
        <authorList>
            <person name="Haridas S."/>
            <person name="Albert R."/>
            <person name="Binder M."/>
            <person name="Bloem J."/>
            <person name="LaButti K."/>
            <person name="Salamov A."/>
            <person name="Andreopoulos B."/>
            <person name="Baker S."/>
            <person name="Barry K."/>
            <person name="Bills G."/>
            <person name="Bluhm B."/>
            <person name="Cannon C."/>
            <person name="Castanera R."/>
            <person name="Culley D."/>
            <person name="Daum C."/>
            <person name="Ezra D."/>
            <person name="Gonzalez J."/>
            <person name="Henrissat B."/>
            <person name="Kuo A."/>
            <person name="Liang C."/>
            <person name="Lipzen A."/>
            <person name="Lutzoni F."/>
            <person name="Magnuson J."/>
            <person name="Mondo S."/>
            <person name="Nolan M."/>
            <person name="Ohm R."/>
            <person name="Pangilinan J."/>
            <person name="Park H.-J."/>
            <person name="Ramirez L."/>
            <person name="Alfaro M."/>
            <person name="Sun H."/>
            <person name="Tritt A."/>
            <person name="Yoshinaga Y."/>
            <person name="Zwiers L.-H."/>
            <person name="Turgeon B."/>
            <person name="Goodwin S."/>
            <person name="Spatafora J."/>
            <person name="Crous P."/>
            <person name="Grigoriev I."/>
        </authorList>
    </citation>
    <scope>NUCLEOTIDE SEQUENCE [LARGE SCALE GENOMIC DNA]</scope>
    <source>
        <strain evidence="4">CECT 20119</strain>
    </source>
</reference>
<dbReference type="GO" id="GO:0008474">
    <property type="term" value="F:palmitoyl-(protein) hydrolase activity"/>
    <property type="evidence" value="ECO:0007669"/>
    <property type="project" value="TreeGrafter"/>
</dbReference>
<dbReference type="PANTHER" id="PTHR10655">
    <property type="entry name" value="LYSOPHOSPHOLIPASE-RELATED"/>
    <property type="match status" value="1"/>
</dbReference>
<name>A0A6A6G4I1_9PEZI</name>
<dbReference type="InterPro" id="IPR050565">
    <property type="entry name" value="LYPA1-2/EST-like"/>
</dbReference>
<keyword evidence="4" id="KW-1185">Reference proteome</keyword>
<dbReference type="PANTHER" id="PTHR10655:SF67">
    <property type="entry name" value="PHOSPHOLIPASE_CARBOXYLESTERASE SUPERFAMILY (AFU_ORTHOLOGUE AFUA_5G09340)"/>
    <property type="match status" value="1"/>
</dbReference>
<evidence type="ECO:0000259" key="2">
    <source>
        <dbReference type="Pfam" id="PF02230"/>
    </source>
</evidence>
<dbReference type="Pfam" id="PF02230">
    <property type="entry name" value="Abhydrolase_2"/>
    <property type="match status" value="1"/>
</dbReference>
<dbReference type="SUPFAM" id="SSF53474">
    <property type="entry name" value="alpha/beta-Hydrolases"/>
    <property type="match status" value="1"/>
</dbReference>
<accession>A0A6A6G4I1</accession>
<sequence>MSQTRKEKRLPTAADFPSNLTLSITPAPNDQPPTNILILLHGLGDTHLPFARLGTQLNLPNTACIAIRGPIALPFEDTSFHWCDDVIFDSTTNGLDPDGGFKATTRLLKEDIIDHGLLEKCNYRPRDIVFFGLGQGGMAAVNVAASHPKEFGGVITIGGPLPAAAPASSDPKSKTPVLCVSGVDSHWVTDGAIEKLKNNFQHVQVSRYKRKGDTMPQSRDEMMPVMQFFASRLRTPAPRGAVEVGES</sequence>
<evidence type="ECO:0000256" key="1">
    <source>
        <dbReference type="ARBA" id="ARBA00006499"/>
    </source>
</evidence>
<dbReference type="InterPro" id="IPR003140">
    <property type="entry name" value="PLipase/COase/thioEstase"/>
</dbReference>
<feature type="domain" description="Phospholipase/carboxylesterase/thioesterase" evidence="2">
    <location>
        <begin position="29"/>
        <end position="227"/>
    </location>
</feature>
<protein>
    <submittedName>
        <fullName evidence="3">Alpha/Beta hydrolase protein</fullName>
    </submittedName>
</protein>
<dbReference type="AlphaFoldDB" id="A0A6A6G4I1"/>
<dbReference type="Gene3D" id="3.40.50.1820">
    <property type="entry name" value="alpha/beta hydrolase"/>
    <property type="match status" value="1"/>
</dbReference>
<dbReference type="OrthoDB" id="437457at2759"/>
<keyword evidence="3" id="KW-0378">Hydrolase</keyword>
<proteinExistence type="inferred from homology"/>
<evidence type="ECO:0000313" key="3">
    <source>
        <dbReference type="EMBL" id="KAF2220597.1"/>
    </source>
</evidence>
<organism evidence="3 4">
    <name type="scientific">Elsinoe ampelina</name>
    <dbReference type="NCBI Taxonomy" id="302913"/>
    <lineage>
        <taxon>Eukaryota</taxon>
        <taxon>Fungi</taxon>
        <taxon>Dikarya</taxon>
        <taxon>Ascomycota</taxon>
        <taxon>Pezizomycotina</taxon>
        <taxon>Dothideomycetes</taxon>
        <taxon>Dothideomycetidae</taxon>
        <taxon>Myriangiales</taxon>
        <taxon>Elsinoaceae</taxon>
        <taxon>Elsinoe</taxon>
    </lineage>
</organism>
<dbReference type="Proteomes" id="UP000799538">
    <property type="component" value="Unassembled WGS sequence"/>
</dbReference>
<comment type="similarity">
    <text evidence="1">Belongs to the AB hydrolase superfamily. AB hydrolase 2 family.</text>
</comment>
<evidence type="ECO:0000313" key="4">
    <source>
        <dbReference type="Proteomes" id="UP000799538"/>
    </source>
</evidence>
<dbReference type="InterPro" id="IPR029058">
    <property type="entry name" value="AB_hydrolase_fold"/>
</dbReference>
<dbReference type="GO" id="GO:0052689">
    <property type="term" value="F:carboxylic ester hydrolase activity"/>
    <property type="evidence" value="ECO:0007669"/>
    <property type="project" value="TreeGrafter"/>
</dbReference>
<dbReference type="GO" id="GO:0005737">
    <property type="term" value="C:cytoplasm"/>
    <property type="evidence" value="ECO:0007669"/>
    <property type="project" value="TreeGrafter"/>
</dbReference>
<gene>
    <name evidence="3" type="ORF">BDZ85DRAFT_266846</name>
</gene>
<dbReference type="EMBL" id="ML992512">
    <property type="protein sequence ID" value="KAF2220597.1"/>
    <property type="molecule type" value="Genomic_DNA"/>
</dbReference>